<proteinExistence type="inferred from homology"/>
<dbReference type="CDD" id="cd00610">
    <property type="entry name" value="OAT_like"/>
    <property type="match status" value="1"/>
</dbReference>
<dbReference type="GO" id="GO:0004587">
    <property type="term" value="F:ornithine aminotransferase activity"/>
    <property type="evidence" value="ECO:0007669"/>
    <property type="project" value="UniProtKB-EC"/>
</dbReference>
<evidence type="ECO:0000256" key="3">
    <source>
        <dbReference type="ARBA" id="ARBA00012924"/>
    </source>
</evidence>
<dbReference type="Gene3D" id="3.90.1150.10">
    <property type="entry name" value="Aspartate Aminotransferase, domain 1"/>
    <property type="match status" value="1"/>
</dbReference>
<dbReference type="UniPathway" id="UPA00098">
    <property type="reaction ID" value="UER00358"/>
</dbReference>
<accession>A0A1K2IQ47</accession>
<dbReference type="Proteomes" id="UP000182544">
    <property type="component" value="Unassembled WGS sequence"/>
</dbReference>
<dbReference type="AlphaFoldDB" id="A0A1K2IQ47"/>
<dbReference type="Gene3D" id="3.40.640.10">
    <property type="entry name" value="Type I PLP-dependent aspartate aminotransferase-like (Major domain)"/>
    <property type="match status" value="1"/>
</dbReference>
<dbReference type="EC" id="2.6.1.13" evidence="3"/>
<comment type="similarity">
    <text evidence="8">Belongs to the class-III pyridoxal-phosphate-dependent aminotransferase family.</text>
</comment>
<dbReference type="InterPro" id="IPR015424">
    <property type="entry name" value="PyrdxlP-dep_Trfase"/>
</dbReference>
<dbReference type="GO" id="GO:0019544">
    <property type="term" value="P:L-arginine catabolic process to L-glutamate"/>
    <property type="evidence" value="ECO:0007669"/>
    <property type="project" value="TreeGrafter"/>
</dbReference>
<dbReference type="OrthoDB" id="9801052at2"/>
<evidence type="ECO:0000313" key="10">
    <source>
        <dbReference type="Proteomes" id="UP000182544"/>
    </source>
</evidence>
<dbReference type="PANTHER" id="PTHR11986:SF18">
    <property type="entry name" value="ORNITHINE AMINOTRANSFERASE, MITOCHONDRIAL"/>
    <property type="match status" value="1"/>
</dbReference>
<comment type="pathway">
    <text evidence="2">Amino-acid biosynthesis; L-proline biosynthesis; L-glutamate 5-semialdehyde from L-ornithine: step 1/1.</text>
</comment>
<dbReference type="GO" id="GO:0042802">
    <property type="term" value="F:identical protein binding"/>
    <property type="evidence" value="ECO:0007669"/>
    <property type="project" value="TreeGrafter"/>
</dbReference>
<evidence type="ECO:0000256" key="2">
    <source>
        <dbReference type="ARBA" id="ARBA00004998"/>
    </source>
</evidence>
<keyword evidence="10" id="KW-1185">Reference proteome</keyword>
<dbReference type="Pfam" id="PF00202">
    <property type="entry name" value="Aminotran_3"/>
    <property type="match status" value="1"/>
</dbReference>
<dbReference type="GO" id="GO:0055129">
    <property type="term" value="P:L-proline biosynthetic process"/>
    <property type="evidence" value="ECO:0007669"/>
    <property type="project" value="UniProtKB-UniPathway"/>
</dbReference>
<name>A0A1K2IQ47_9FLAO</name>
<dbReference type="GO" id="GO:0030170">
    <property type="term" value="F:pyridoxal phosphate binding"/>
    <property type="evidence" value="ECO:0007669"/>
    <property type="project" value="InterPro"/>
</dbReference>
<evidence type="ECO:0000256" key="1">
    <source>
        <dbReference type="ARBA" id="ARBA00001933"/>
    </source>
</evidence>
<dbReference type="GO" id="GO:0010121">
    <property type="term" value="P:L-arginine catabolic process to proline via ornithine"/>
    <property type="evidence" value="ECO:0007669"/>
    <property type="project" value="TreeGrafter"/>
</dbReference>
<dbReference type="InterPro" id="IPR015422">
    <property type="entry name" value="PyrdxlP-dep_Trfase_small"/>
</dbReference>
<evidence type="ECO:0000313" key="9">
    <source>
        <dbReference type="EMBL" id="SFZ94378.1"/>
    </source>
</evidence>
<dbReference type="NCBIfam" id="TIGR01885">
    <property type="entry name" value="Orn_aminotrans"/>
    <property type="match status" value="1"/>
</dbReference>
<evidence type="ECO:0000256" key="8">
    <source>
        <dbReference type="RuleBase" id="RU003560"/>
    </source>
</evidence>
<evidence type="ECO:0000256" key="5">
    <source>
        <dbReference type="ARBA" id="ARBA00022679"/>
    </source>
</evidence>
<sequence>MAVLDQLTSQQAIDLENKYGAHNYHPLPVVLTRGEGVYVWDVEGKQYYDFLSAYSAVNQGHSHPKIVNAMVQQAQTLALTSRAFYNDVLGKYEKFACEFFGFDKLLPMNTGAEAVETALKLCRKWAYEVKGIEENEAEIIVCENNFHGRTTTIISFSNDPVARKNFGPYTKGFIKIEYDNLQALENALESNPNVAGFLVEPIQGEAGVYVPSEDYLAKAKALCEQYNVLFIADEVQTGIARTGRLLATCGNCSCADKNCSSTPDVKPDVLILGKAISGGVYPVSAVLANDAVMNVIKPGNHGSTFGGNPVAAAVAIAALEVVRDEKLAENAFVLGELFRAELNKYIETSKIVNLVRGKGLLNAIVINDDEDSNTAWNICLALRDNGLLAKPTHGNIIRFAPPLIMNEEQLLDCVGIITKTLKQFEE</sequence>
<dbReference type="FunFam" id="3.90.1150.10:FF:000152">
    <property type="entry name" value="Ornithine aminotransferase"/>
    <property type="match status" value="2"/>
</dbReference>
<reference evidence="9 10" key="1">
    <citation type="submission" date="2016-10" db="EMBL/GenBank/DDBJ databases">
        <authorList>
            <person name="de Groot N.N."/>
        </authorList>
    </citation>
    <scope>NUCLEOTIDE SEQUENCE [LARGE SCALE GENOMIC DNA]</scope>
    <source>
        <strain evidence="9 10">DSM 18180</strain>
    </source>
</reference>
<evidence type="ECO:0000256" key="7">
    <source>
        <dbReference type="ARBA" id="ARBA00030587"/>
    </source>
</evidence>
<keyword evidence="5" id="KW-0808">Transferase</keyword>
<dbReference type="FunFam" id="3.40.640.10:FF:000011">
    <property type="entry name" value="Ornithine aminotransferase"/>
    <property type="match status" value="1"/>
</dbReference>
<dbReference type="RefSeq" id="WP_072403317.1">
    <property type="nucleotide sequence ID" value="NZ_FPKV01000004.1"/>
</dbReference>
<protein>
    <recommendedName>
        <fullName evidence="3">ornithine aminotransferase</fullName>
        <ecNumber evidence="3">2.6.1.13</ecNumber>
    </recommendedName>
    <alternativeName>
        <fullName evidence="7">Ornithine--oxo-acid aminotransferase</fullName>
    </alternativeName>
</protein>
<gene>
    <name evidence="9" type="ORF">SAMN05428642_104137</name>
</gene>
<evidence type="ECO:0000256" key="4">
    <source>
        <dbReference type="ARBA" id="ARBA00022576"/>
    </source>
</evidence>
<organism evidence="9 10">
    <name type="scientific">Flaviramulus basaltis</name>
    <dbReference type="NCBI Taxonomy" id="369401"/>
    <lineage>
        <taxon>Bacteria</taxon>
        <taxon>Pseudomonadati</taxon>
        <taxon>Bacteroidota</taxon>
        <taxon>Flavobacteriia</taxon>
        <taxon>Flavobacteriales</taxon>
        <taxon>Flavobacteriaceae</taxon>
        <taxon>Flaviramulus</taxon>
    </lineage>
</organism>
<evidence type="ECO:0000256" key="6">
    <source>
        <dbReference type="ARBA" id="ARBA00022898"/>
    </source>
</evidence>
<dbReference type="InterPro" id="IPR005814">
    <property type="entry name" value="Aminotrans_3"/>
</dbReference>
<comment type="cofactor">
    <cofactor evidence="1">
        <name>pyridoxal 5'-phosphate</name>
        <dbReference type="ChEBI" id="CHEBI:597326"/>
    </cofactor>
</comment>
<dbReference type="InterPro" id="IPR050103">
    <property type="entry name" value="Class-III_PLP-dep_AT"/>
</dbReference>
<keyword evidence="4" id="KW-0032">Aminotransferase</keyword>
<dbReference type="STRING" id="369401.SAMN05428642_104137"/>
<keyword evidence="6 8" id="KW-0663">Pyridoxal phosphate</keyword>
<dbReference type="SUPFAM" id="SSF53383">
    <property type="entry name" value="PLP-dependent transferases"/>
    <property type="match status" value="1"/>
</dbReference>
<dbReference type="PIRSF" id="PIRSF000521">
    <property type="entry name" value="Transaminase_4ab_Lys_Orn"/>
    <property type="match status" value="1"/>
</dbReference>
<dbReference type="InterPro" id="IPR010164">
    <property type="entry name" value="Orn_aminotrans"/>
</dbReference>
<dbReference type="GO" id="GO:0005737">
    <property type="term" value="C:cytoplasm"/>
    <property type="evidence" value="ECO:0007669"/>
    <property type="project" value="TreeGrafter"/>
</dbReference>
<dbReference type="PANTHER" id="PTHR11986">
    <property type="entry name" value="AMINOTRANSFERASE CLASS III"/>
    <property type="match status" value="1"/>
</dbReference>
<dbReference type="InterPro" id="IPR015421">
    <property type="entry name" value="PyrdxlP-dep_Trfase_major"/>
</dbReference>
<dbReference type="EMBL" id="FPKV01000004">
    <property type="protein sequence ID" value="SFZ94378.1"/>
    <property type="molecule type" value="Genomic_DNA"/>
</dbReference>